<keyword evidence="7" id="KW-0687">Ribonucleoprotein</keyword>
<dbReference type="PANTHER" id="PTHR43648">
    <property type="entry name" value="ELECTRON TRANSFER FLAVOPROTEIN BETA SUBUNIT LYSINE METHYLTRANSFERASE"/>
    <property type="match status" value="1"/>
</dbReference>
<dbReference type="SUPFAM" id="SSF53335">
    <property type="entry name" value="S-adenosyl-L-methionine-dependent methyltransferases"/>
    <property type="match status" value="1"/>
</dbReference>
<sequence>MSQQVRLYYVTSKNEAERCYDFIERSFDEEGYPISLAEIDEKNAVYEISLYVSADDQENIHQRLADILSLEKDSISIEILPNIDWVKKSLEELKPVNASFFFIHGSHDRDNIPPNVLPIEIEANQAFGTGHHGTTSGCLEMIAKIMSSENPKNALDLGTGSGILAIAIAMLKHIPVLASDIDPIATQVAQCNIRLNGVEKYVTAITAVGFDHNQENILRGPFDLIVANILANPLIEFAQNIAHALQKNGSIILSGILEEQRDQILDAYMQQGLKHIETYHRSGWVTLHLK</sequence>
<dbReference type="STRING" id="1318743.PU02_0819"/>
<dbReference type="GO" id="GO:0016279">
    <property type="term" value="F:protein-lysine N-methyltransferase activity"/>
    <property type="evidence" value="ECO:0007669"/>
    <property type="project" value="RHEA"/>
</dbReference>
<dbReference type="EC" id="2.1.1.-" evidence="6"/>
<dbReference type="RefSeq" id="WP_053944151.1">
    <property type="nucleotide sequence ID" value="NZ_CP010401.1"/>
</dbReference>
<dbReference type="InterPro" id="IPR050078">
    <property type="entry name" value="Ribosomal_L11_MeTrfase_PrmA"/>
</dbReference>
<keyword evidence="3 6" id="KW-0489">Methyltransferase</keyword>
<comment type="subcellular location">
    <subcellularLocation>
        <location evidence="6">Cytoplasm</location>
    </subcellularLocation>
</comment>
<keyword evidence="2 6" id="KW-0963">Cytoplasm</keyword>
<name>A0A0M4L734_9HYPH</name>
<dbReference type="Proteomes" id="UP000057213">
    <property type="component" value="Chromosome"/>
</dbReference>
<dbReference type="InterPro" id="IPR029063">
    <property type="entry name" value="SAM-dependent_MTases_sf"/>
</dbReference>
<gene>
    <name evidence="6" type="primary">prmA</name>
    <name evidence="7" type="ORF">PU02_0819</name>
</gene>
<dbReference type="HAMAP" id="MF_00735">
    <property type="entry name" value="Methyltr_PrmA"/>
    <property type="match status" value="1"/>
</dbReference>
<proteinExistence type="inferred from homology"/>
<keyword evidence="4 6" id="KW-0808">Transferase</keyword>
<keyword evidence="5 6" id="KW-0949">S-adenosyl-L-methionine</keyword>
<reference evidence="7 8" key="1">
    <citation type="journal article" date="2015" name="Genome Announc.">
        <title>Complete Genome Sequence of Bartonella ancashensis Strain 20.00, Isolated from the Blood of a Patient with Verruga Peruana.</title>
        <authorList>
            <person name="Hang J."/>
            <person name="Mullins K.E."/>
            <person name="Clifford R.J."/>
            <person name="Onmus-Leone F."/>
            <person name="Yang Y."/>
            <person name="Jiang J."/>
            <person name="Leguia M."/>
            <person name="Kasper M.R."/>
            <person name="Maguina C."/>
            <person name="Lesho E.P."/>
            <person name="Jarman R.G."/>
            <person name="Richards A.L."/>
            <person name="Blazes D."/>
        </authorList>
    </citation>
    <scope>NUCLEOTIDE SEQUENCE [LARGE SCALE GENOMIC DNA]</scope>
    <source>
        <strain evidence="7 8">20.00</strain>
    </source>
</reference>
<dbReference type="PATRIC" id="fig|1318743.3.peg.832"/>
<accession>A0A0M4L734</accession>
<dbReference type="PANTHER" id="PTHR43648:SF1">
    <property type="entry name" value="ELECTRON TRANSFER FLAVOPROTEIN BETA SUBUNIT LYSINE METHYLTRANSFERASE"/>
    <property type="match status" value="1"/>
</dbReference>
<evidence type="ECO:0000256" key="1">
    <source>
        <dbReference type="ARBA" id="ARBA00009741"/>
    </source>
</evidence>
<dbReference type="InterPro" id="IPR004498">
    <property type="entry name" value="Ribosomal_PrmA_MeTrfase"/>
</dbReference>
<dbReference type="GO" id="GO:0032259">
    <property type="term" value="P:methylation"/>
    <property type="evidence" value="ECO:0007669"/>
    <property type="project" value="UniProtKB-KW"/>
</dbReference>
<feature type="binding site" evidence="6">
    <location>
        <position position="180"/>
    </location>
    <ligand>
        <name>S-adenosyl-L-methionine</name>
        <dbReference type="ChEBI" id="CHEBI:59789"/>
    </ligand>
</feature>
<dbReference type="GO" id="GO:0005840">
    <property type="term" value="C:ribosome"/>
    <property type="evidence" value="ECO:0007669"/>
    <property type="project" value="UniProtKB-KW"/>
</dbReference>
<comment type="similarity">
    <text evidence="1 6">Belongs to the methyltransferase superfamily. PrmA family.</text>
</comment>
<evidence type="ECO:0000256" key="3">
    <source>
        <dbReference type="ARBA" id="ARBA00022603"/>
    </source>
</evidence>
<dbReference type="AlphaFoldDB" id="A0A0M4L734"/>
<evidence type="ECO:0000256" key="5">
    <source>
        <dbReference type="ARBA" id="ARBA00022691"/>
    </source>
</evidence>
<dbReference type="PIRSF" id="PIRSF000401">
    <property type="entry name" value="RPL11_MTase"/>
    <property type="match status" value="1"/>
</dbReference>
<feature type="binding site" evidence="6">
    <location>
        <position position="228"/>
    </location>
    <ligand>
        <name>S-adenosyl-L-methionine</name>
        <dbReference type="ChEBI" id="CHEBI:59789"/>
    </ligand>
</feature>
<feature type="binding site" evidence="6">
    <location>
        <position position="158"/>
    </location>
    <ligand>
        <name>S-adenosyl-L-methionine</name>
        <dbReference type="ChEBI" id="CHEBI:59789"/>
    </ligand>
</feature>
<dbReference type="GO" id="GO:0005737">
    <property type="term" value="C:cytoplasm"/>
    <property type="evidence" value="ECO:0007669"/>
    <property type="project" value="UniProtKB-SubCell"/>
</dbReference>
<keyword evidence="7" id="KW-0689">Ribosomal protein</keyword>
<dbReference type="Gene3D" id="3.40.50.150">
    <property type="entry name" value="Vaccinia Virus protein VP39"/>
    <property type="match status" value="1"/>
</dbReference>
<evidence type="ECO:0000313" key="8">
    <source>
        <dbReference type="Proteomes" id="UP000057213"/>
    </source>
</evidence>
<dbReference type="OrthoDB" id="9785995at2"/>
<evidence type="ECO:0000256" key="2">
    <source>
        <dbReference type="ARBA" id="ARBA00022490"/>
    </source>
</evidence>
<dbReference type="NCBIfam" id="NF001784">
    <property type="entry name" value="PRK00517.2-1"/>
    <property type="match status" value="1"/>
</dbReference>
<protein>
    <recommendedName>
        <fullName evidence="6">Ribosomal protein L11 methyltransferase</fullName>
        <shortName evidence="6">L11 Mtase</shortName>
        <ecNumber evidence="6">2.1.1.-</ecNumber>
    </recommendedName>
</protein>
<comment type="function">
    <text evidence="6">Methylates ribosomal protein L11.</text>
</comment>
<comment type="catalytic activity">
    <reaction evidence="6">
        <text>L-lysyl-[protein] + 3 S-adenosyl-L-methionine = N(6),N(6),N(6)-trimethyl-L-lysyl-[protein] + 3 S-adenosyl-L-homocysteine + 3 H(+)</text>
        <dbReference type="Rhea" id="RHEA:54192"/>
        <dbReference type="Rhea" id="RHEA-COMP:9752"/>
        <dbReference type="Rhea" id="RHEA-COMP:13826"/>
        <dbReference type="ChEBI" id="CHEBI:15378"/>
        <dbReference type="ChEBI" id="CHEBI:29969"/>
        <dbReference type="ChEBI" id="CHEBI:57856"/>
        <dbReference type="ChEBI" id="CHEBI:59789"/>
        <dbReference type="ChEBI" id="CHEBI:61961"/>
    </reaction>
</comment>
<dbReference type="KEGG" id="banc:PU02_0819"/>
<dbReference type="CDD" id="cd02440">
    <property type="entry name" value="AdoMet_MTases"/>
    <property type="match status" value="1"/>
</dbReference>
<evidence type="ECO:0000256" key="4">
    <source>
        <dbReference type="ARBA" id="ARBA00022679"/>
    </source>
</evidence>
<dbReference type="EMBL" id="CP010401">
    <property type="protein sequence ID" value="ALE03633.1"/>
    <property type="molecule type" value="Genomic_DNA"/>
</dbReference>
<feature type="binding site" evidence="6">
    <location>
        <position position="135"/>
    </location>
    <ligand>
        <name>S-adenosyl-L-methionine</name>
        <dbReference type="ChEBI" id="CHEBI:59789"/>
    </ligand>
</feature>
<evidence type="ECO:0000313" key="7">
    <source>
        <dbReference type="EMBL" id="ALE03633.1"/>
    </source>
</evidence>
<evidence type="ECO:0000256" key="6">
    <source>
        <dbReference type="HAMAP-Rule" id="MF_00735"/>
    </source>
</evidence>
<keyword evidence="8" id="KW-1185">Reference proteome</keyword>
<organism evidence="7 8">
    <name type="scientific">Bartonella ancashensis</name>
    <dbReference type="NCBI Taxonomy" id="1318743"/>
    <lineage>
        <taxon>Bacteria</taxon>
        <taxon>Pseudomonadati</taxon>
        <taxon>Pseudomonadota</taxon>
        <taxon>Alphaproteobacteria</taxon>
        <taxon>Hyphomicrobiales</taxon>
        <taxon>Bartonellaceae</taxon>
        <taxon>Bartonella</taxon>
    </lineage>
</organism>
<dbReference type="Pfam" id="PF06325">
    <property type="entry name" value="PrmA"/>
    <property type="match status" value="1"/>
</dbReference>